<evidence type="ECO:0000256" key="1">
    <source>
        <dbReference type="ARBA" id="ARBA00023015"/>
    </source>
</evidence>
<feature type="domain" description="HTH gntR-type" evidence="4">
    <location>
        <begin position="11"/>
        <end position="79"/>
    </location>
</feature>
<keyword evidence="2" id="KW-0238">DNA-binding</keyword>
<gene>
    <name evidence="5" type="ORF">PJU73_09415</name>
</gene>
<protein>
    <submittedName>
        <fullName evidence="5">GntR family transcriptional regulator</fullName>
    </submittedName>
</protein>
<reference evidence="5 6" key="1">
    <citation type="submission" date="2023-01" db="EMBL/GenBank/DDBJ databases">
        <authorList>
            <person name="Yang C."/>
        </authorList>
    </citation>
    <scope>NUCLEOTIDE SEQUENCE [LARGE SCALE GENOMIC DNA]</scope>
    <source>
        <strain evidence="5 6">ZJ106</strain>
    </source>
</reference>
<dbReference type="PANTHER" id="PTHR44846:SF1">
    <property type="entry name" value="MANNOSYL-D-GLYCERATE TRANSPORT_METABOLISM SYSTEM REPRESSOR MNGR-RELATED"/>
    <property type="match status" value="1"/>
</dbReference>
<keyword evidence="3" id="KW-0804">Transcription</keyword>
<dbReference type="SMART" id="SM00345">
    <property type="entry name" value="HTH_GNTR"/>
    <property type="match status" value="1"/>
</dbReference>
<keyword evidence="1" id="KW-0805">Transcription regulation</keyword>
<dbReference type="Pfam" id="PF00392">
    <property type="entry name" value="GntR"/>
    <property type="match status" value="1"/>
</dbReference>
<dbReference type="Proteomes" id="UP001221268">
    <property type="component" value="Chromosome"/>
</dbReference>
<dbReference type="PROSITE" id="PS50949">
    <property type="entry name" value="HTH_GNTR"/>
    <property type="match status" value="1"/>
</dbReference>
<evidence type="ECO:0000256" key="3">
    <source>
        <dbReference type="ARBA" id="ARBA00023163"/>
    </source>
</evidence>
<sequence length="242" mass="28029">MELNQNRLGKLPRYEQVRHLIQKQLAEQKWQIGEPIPSEHILAETYQVSIGTIRKAIEQLVRDGLLTKIQGKGTFVKYPDFNSSLIRFFRHRSKAGEPVIPTGYIENITAIDGKAEINAYLQRKSNAPLIYIERTRHLDGIVMVSEKIWLPFEPFQALLNLVPEQFENLLYPLYINVCGQLILSAREQLTFLAHYSDPYLQTQADEPVIKIRRFAQGIDGTVLEYRESYGRAQDFFYETVIS</sequence>
<dbReference type="EMBL" id="CP116766">
    <property type="protein sequence ID" value="WCL71520.1"/>
    <property type="molecule type" value="Genomic_DNA"/>
</dbReference>
<dbReference type="InterPro" id="IPR028978">
    <property type="entry name" value="Chorismate_lyase_/UTRA_dom_sf"/>
</dbReference>
<dbReference type="Gene3D" id="3.40.1410.10">
    <property type="entry name" value="Chorismate lyase-like"/>
    <property type="match status" value="1"/>
</dbReference>
<organism evidence="5 6">
    <name type="scientific">Neisseria lisongii</name>
    <dbReference type="NCBI Taxonomy" id="2912188"/>
    <lineage>
        <taxon>Bacteria</taxon>
        <taxon>Pseudomonadati</taxon>
        <taxon>Pseudomonadota</taxon>
        <taxon>Betaproteobacteria</taxon>
        <taxon>Neisseriales</taxon>
        <taxon>Neisseriaceae</taxon>
        <taxon>Neisseria</taxon>
    </lineage>
</organism>
<dbReference type="InterPro" id="IPR036388">
    <property type="entry name" value="WH-like_DNA-bd_sf"/>
</dbReference>
<evidence type="ECO:0000313" key="6">
    <source>
        <dbReference type="Proteomes" id="UP001221268"/>
    </source>
</evidence>
<dbReference type="InterPro" id="IPR011663">
    <property type="entry name" value="UTRA"/>
</dbReference>
<evidence type="ECO:0000259" key="4">
    <source>
        <dbReference type="PROSITE" id="PS50949"/>
    </source>
</evidence>
<proteinExistence type="predicted"/>
<dbReference type="PANTHER" id="PTHR44846">
    <property type="entry name" value="MANNOSYL-D-GLYCERATE TRANSPORT/METABOLISM SYSTEM REPRESSOR MNGR-RELATED"/>
    <property type="match status" value="1"/>
</dbReference>
<dbReference type="RefSeq" id="WP_237090358.1">
    <property type="nucleotide sequence ID" value="NZ_CP116766.1"/>
</dbReference>
<name>A0ABY7RIT0_9NEIS</name>
<dbReference type="Pfam" id="PF07702">
    <property type="entry name" value="UTRA"/>
    <property type="match status" value="1"/>
</dbReference>
<dbReference type="InterPro" id="IPR000524">
    <property type="entry name" value="Tscrpt_reg_HTH_GntR"/>
</dbReference>
<dbReference type="SUPFAM" id="SSF46785">
    <property type="entry name" value="Winged helix' DNA-binding domain"/>
    <property type="match status" value="1"/>
</dbReference>
<dbReference type="InterPro" id="IPR050679">
    <property type="entry name" value="Bact_HTH_transcr_reg"/>
</dbReference>
<dbReference type="CDD" id="cd07377">
    <property type="entry name" value="WHTH_GntR"/>
    <property type="match status" value="1"/>
</dbReference>
<dbReference type="SUPFAM" id="SSF64288">
    <property type="entry name" value="Chorismate lyase-like"/>
    <property type="match status" value="1"/>
</dbReference>
<dbReference type="Gene3D" id="1.10.10.10">
    <property type="entry name" value="Winged helix-like DNA-binding domain superfamily/Winged helix DNA-binding domain"/>
    <property type="match status" value="1"/>
</dbReference>
<keyword evidence="6" id="KW-1185">Reference proteome</keyword>
<dbReference type="InterPro" id="IPR036390">
    <property type="entry name" value="WH_DNA-bd_sf"/>
</dbReference>
<evidence type="ECO:0000313" key="5">
    <source>
        <dbReference type="EMBL" id="WCL71520.1"/>
    </source>
</evidence>
<accession>A0ABY7RIT0</accession>
<dbReference type="SMART" id="SM00866">
    <property type="entry name" value="UTRA"/>
    <property type="match status" value="1"/>
</dbReference>
<evidence type="ECO:0000256" key="2">
    <source>
        <dbReference type="ARBA" id="ARBA00023125"/>
    </source>
</evidence>